<reference evidence="2" key="1">
    <citation type="submission" date="2020-11" db="EMBL/GenBank/DDBJ databases">
        <authorList>
            <consortium name="DOE Joint Genome Institute"/>
            <person name="Ahrendt S."/>
            <person name="Riley R."/>
            <person name="Andreopoulos W."/>
            <person name="Labutti K."/>
            <person name="Pangilinan J."/>
            <person name="Ruiz-Duenas F.J."/>
            <person name="Barrasa J.M."/>
            <person name="Sanchez-Garcia M."/>
            <person name="Camarero S."/>
            <person name="Miyauchi S."/>
            <person name="Serrano A."/>
            <person name="Linde D."/>
            <person name="Babiker R."/>
            <person name="Drula E."/>
            <person name="Ayuso-Fernandez I."/>
            <person name="Pacheco R."/>
            <person name="Padilla G."/>
            <person name="Ferreira P."/>
            <person name="Barriuso J."/>
            <person name="Kellner H."/>
            <person name="Castanera R."/>
            <person name="Alfaro M."/>
            <person name="Ramirez L."/>
            <person name="Pisabarro A.G."/>
            <person name="Kuo A."/>
            <person name="Tritt A."/>
            <person name="Lipzen A."/>
            <person name="He G."/>
            <person name="Yan M."/>
            <person name="Ng V."/>
            <person name="Cullen D."/>
            <person name="Martin F."/>
            <person name="Rosso M.-N."/>
            <person name="Henrissat B."/>
            <person name="Hibbett D."/>
            <person name="Martinez A.T."/>
            <person name="Grigoriev I.V."/>
        </authorList>
    </citation>
    <scope>NUCLEOTIDE SEQUENCE</scope>
    <source>
        <strain evidence="2">CIRM-BRFM 674</strain>
    </source>
</reference>
<comment type="caution">
    <text evidence="2">The sequence shown here is derived from an EMBL/GenBank/DDBJ whole genome shotgun (WGS) entry which is preliminary data.</text>
</comment>
<dbReference type="Proteomes" id="UP000807469">
    <property type="component" value="Unassembled WGS sequence"/>
</dbReference>
<organism evidence="2 3">
    <name type="scientific">Pholiota conissans</name>
    <dbReference type="NCBI Taxonomy" id="109636"/>
    <lineage>
        <taxon>Eukaryota</taxon>
        <taxon>Fungi</taxon>
        <taxon>Dikarya</taxon>
        <taxon>Basidiomycota</taxon>
        <taxon>Agaricomycotina</taxon>
        <taxon>Agaricomycetes</taxon>
        <taxon>Agaricomycetidae</taxon>
        <taxon>Agaricales</taxon>
        <taxon>Agaricineae</taxon>
        <taxon>Strophariaceae</taxon>
        <taxon>Pholiota</taxon>
    </lineage>
</organism>
<dbReference type="Pfam" id="PF23155">
    <property type="entry name" value="DUF7053"/>
    <property type="match status" value="1"/>
</dbReference>
<sequence>MWPLYLTREIHVQKRLSTSKNRVLSFIQDPENILRTNPILTSVIPDDINNSDVNASPAKEGRWYTIVEIVPTLGGREMSTKFRCRWTKVEDGVDMEVHAGLGTRLTTRLRVEESGEEGKVDYSDVVKVQGLFLMMPFIVSRATRSHTMLGELVAEKVVNKD</sequence>
<dbReference type="EMBL" id="MU155179">
    <property type="protein sequence ID" value="KAF9481374.1"/>
    <property type="molecule type" value="Genomic_DNA"/>
</dbReference>
<dbReference type="InterPro" id="IPR055481">
    <property type="entry name" value="DUF7053"/>
</dbReference>
<gene>
    <name evidence="2" type="ORF">BDN70DRAFT_876333</name>
</gene>
<protein>
    <recommendedName>
        <fullName evidence="1">DUF7053 domain-containing protein</fullName>
    </recommendedName>
</protein>
<feature type="domain" description="DUF7053" evidence="1">
    <location>
        <begin position="19"/>
        <end position="157"/>
    </location>
</feature>
<keyword evidence="3" id="KW-1185">Reference proteome</keyword>
<accession>A0A9P6D2F4</accession>
<evidence type="ECO:0000313" key="3">
    <source>
        <dbReference type="Proteomes" id="UP000807469"/>
    </source>
</evidence>
<dbReference type="OrthoDB" id="61390at2759"/>
<dbReference type="AlphaFoldDB" id="A0A9P6D2F4"/>
<evidence type="ECO:0000259" key="1">
    <source>
        <dbReference type="Pfam" id="PF23155"/>
    </source>
</evidence>
<proteinExistence type="predicted"/>
<name>A0A9P6D2F4_9AGAR</name>
<evidence type="ECO:0000313" key="2">
    <source>
        <dbReference type="EMBL" id="KAF9481374.1"/>
    </source>
</evidence>